<dbReference type="PANTHER" id="PTHR43445:SF3">
    <property type="entry name" value="UDP-N-ACETYLMURAMATE--L-ALANINE LIGASE"/>
    <property type="match status" value="1"/>
</dbReference>
<evidence type="ECO:0000256" key="10">
    <source>
        <dbReference type="ARBA" id="ARBA00022984"/>
    </source>
</evidence>
<dbReference type="InterPro" id="IPR050061">
    <property type="entry name" value="MurCDEF_pg_biosynth"/>
</dbReference>
<dbReference type="Gene3D" id="3.40.1190.10">
    <property type="entry name" value="Mur-like, catalytic domain"/>
    <property type="match status" value="1"/>
</dbReference>
<dbReference type="AlphaFoldDB" id="E1NTK5"/>
<keyword evidence="4 14" id="KW-0963">Cytoplasm</keyword>
<evidence type="ECO:0000256" key="1">
    <source>
        <dbReference type="ARBA" id="ARBA00004496"/>
    </source>
</evidence>
<comment type="function">
    <text evidence="14">Cell wall formation.</text>
</comment>
<keyword evidence="8 14" id="KW-0067">ATP-binding</keyword>
<organism evidence="18 19">
    <name type="scientific">Lactobacillus iners LactinV 01V1-a</name>
    <dbReference type="NCBI Taxonomy" id="879297"/>
    <lineage>
        <taxon>Bacteria</taxon>
        <taxon>Bacillati</taxon>
        <taxon>Bacillota</taxon>
        <taxon>Bacilli</taxon>
        <taxon>Lactobacillales</taxon>
        <taxon>Lactobacillaceae</taxon>
        <taxon>Lactobacillus</taxon>
    </lineage>
</organism>
<dbReference type="NCBIfam" id="TIGR01082">
    <property type="entry name" value="murC"/>
    <property type="match status" value="1"/>
</dbReference>
<evidence type="ECO:0000256" key="9">
    <source>
        <dbReference type="ARBA" id="ARBA00022960"/>
    </source>
</evidence>
<evidence type="ECO:0000256" key="3">
    <source>
        <dbReference type="ARBA" id="ARBA00012211"/>
    </source>
</evidence>
<keyword evidence="12 14" id="KW-0961">Cell wall biogenesis/degradation</keyword>
<feature type="domain" description="Mur ligase central" evidence="17">
    <location>
        <begin position="130"/>
        <end position="299"/>
    </location>
</feature>
<comment type="caution">
    <text evidence="18">The sequence shown here is derived from an EMBL/GenBank/DDBJ whole genome shotgun (WGS) entry which is preliminary data.</text>
</comment>
<evidence type="ECO:0000259" key="16">
    <source>
        <dbReference type="Pfam" id="PF02875"/>
    </source>
</evidence>
<evidence type="ECO:0000313" key="18">
    <source>
        <dbReference type="EMBL" id="EFO70556.1"/>
    </source>
</evidence>
<evidence type="ECO:0000259" key="15">
    <source>
        <dbReference type="Pfam" id="PF01225"/>
    </source>
</evidence>
<dbReference type="Pfam" id="PF02875">
    <property type="entry name" value="Mur_ligase_C"/>
    <property type="match status" value="1"/>
</dbReference>
<keyword evidence="6 14" id="KW-0132">Cell division</keyword>
<evidence type="ECO:0000256" key="8">
    <source>
        <dbReference type="ARBA" id="ARBA00022840"/>
    </source>
</evidence>
<dbReference type="GO" id="GO:0051301">
    <property type="term" value="P:cell division"/>
    <property type="evidence" value="ECO:0007669"/>
    <property type="project" value="UniProtKB-KW"/>
</dbReference>
<dbReference type="InterPro" id="IPR005758">
    <property type="entry name" value="UDP-N-AcMur_Ala_ligase_MurC"/>
</dbReference>
<dbReference type="GO" id="GO:0005524">
    <property type="term" value="F:ATP binding"/>
    <property type="evidence" value="ECO:0007669"/>
    <property type="project" value="UniProtKB-UniRule"/>
</dbReference>
<keyword evidence="10 14" id="KW-0573">Peptidoglycan synthesis</keyword>
<evidence type="ECO:0000256" key="12">
    <source>
        <dbReference type="ARBA" id="ARBA00023316"/>
    </source>
</evidence>
<dbReference type="InterPro" id="IPR000713">
    <property type="entry name" value="Mur_ligase_N"/>
</dbReference>
<protein>
    <recommendedName>
        <fullName evidence="3 14">UDP-N-acetylmuramate--L-alanine ligase</fullName>
        <ecNumber evidence="3 14">6.3.2.8</ecNumber>
    </recommendedName>
    <alternativeName>
        <fullName evidence="14">UDP-N-acetylmuramoyl-L-alanine synthetase</fullName>
    </alternativeName>
</protein>
<dbReference type="GO" id="GO:0071555">
    <property type="term" value="P:cell wall organization"/>
    <property type="evidence" value="ECO:0007669"/>
    <property type="project" value="UniProtKB-KW"/>
</dbReference>
<evidence type="ECO:0000256" key="6">
    <source>
        <dbReference type="ARBA" id="ARBA00022618"/>
    </source>
</evidence>
<dbReference type="Pfam" id="PF01225">
    <property type="entry name" value="Mur_ligase"/>
    <property type="match status" value="1"/>
</dbReference>
<comment type="subcellular location">
    <subcellularLocation>
        <location evidence="1 14">Cytoplasm</location>
    </subcellularLocation>
</comment>
<keyword evidence="5 14" id="KW-0436">Ligase</keyword>
<evidence type="ECO:0000256" key="7">
    <source>
        <dbReference type="ARBA" id="ARBA00022741"/>
    </source>
</evidence>
<evidence type="ECO:0000259" key="17">
    <source>
        <dbReference type="Pfam" id="PF08245"/>
    </source>
</evidence>
<dbReference type="GO" id="GO:0005737">
    <property type="term" value="C:cytoplasm"/>
    <property type="evidence" value="ECO:0007669"/>
    <property type="project" value="UniProtKB-SubCell"/>
</dbReference>
<dbReference type="SUPFAM" id="SSF53244">
    <property type="entry name" value="MurD-like peptide ligases, peptide-binding domain"/>
    <property type="match status" value="1"/>
</dbReference>
<dbReference type="InterPro" id="IPR036565">
    <property type="entry name" value="Mur-like_cat_sf"/>
</dbReference>
<comment type="similarity">
    <text evidence="14">Belongs to the MurCDEF family.</text>
</comment>
<comment type="catalytic activity">
    <reaction evidence="13 14">
        <text>UDP-N-acetyl-alpha-D-muramate + L-alanine + ATP = UDP-N-acetyl-alpha-D-muramoyl-L-alanine + ADP + phosphate + H(+)</text>
        <dbReference type="Rhea" id="RHEA:23372"/>
        <dbReference type="ChEBI" id="CHEBI:15378"/>
        <dbReference type="ChEBI" id="CHEBI:30616"/>
        <dbReference type="ChEBI" id="CHEBI:43474"/>
        <dbReference type="ChEBI" id="CHEBI:57972"/>
        <dbReference type="ChEBI" id="CHEBI:70757"/>
        <dbReference type="ChEBI" id="CHEBI:83898"/>
        <dbReference type="ChEBI" id="CHEBI:456216"/>
        <dbReference type="EC" id="6.3.2.8"/>
    </reaction>
</comment>
<evidence type="ECO:0000256" key="2">
    <source>
        <dbReference type="ARBA" id="ARBA00004752"/>
    </source>
</evidence>
<keyword evidence="11 14" id="KW-0131">Cell cycle</keyword>
<dbReference type="SUPFAM" id="SSF51984">
    <property type="entry name" value="MurCD N-terminal domain"/>
    <property type="match status" value="1"/>
</dbReference>
<evidence type="ECO:0000256" key="5">
    <source>
        <dbReference type="ARBA" id="ARBA00022598"/>
    </source>
</evidence>
<dbReference type="GO" id="GO:0009252">
    <property type="term" value="P:peptidoglycan biosynthetic process"/>
    <property type="evidence" value="ECO:0007669"/>
    <property type="project" value="UniProtKB-UniRule"/>
</dbReference>
<dbReference type="SUPFAM" id="SSF53623">
    <property type="entry name" value="MurD-like peptide ligases, catalytic domain"/>
    <property type="match status" value="1"/>
</dbReference>
<feature type="binding site" evidence="14">
    <location>
        <begin position="132"/>
        <end position="138"/>
    </location>
    <ligand>
        <name>ATP</name>
        <dbReference type="ChEBI" id="CHEBI:30616"/>
    </ligand>
</feature>
<feature type="domain" description="Mur ligase C-terminal" evidence="16">
    <location>
        <begin position="322"/>
        <end position="431"/>
    </location>
</feature>
<keyword evidence="7 14" id="KW-0547">Nucleotide-binding</keyword>
<dbReference type="InterPro" id="IPR004101">
    <property type="entry name" value="Mur_ligase_C"/>
</dbReference>
<dbReference type="Proteomes" id="UP000003648">
    <property type="component" value="Unassembled WGS sequence"/>
</dbReference>
<dbReference type="EMBL" id="AEHQ01000062">
    <property type="protein sequence ID" value="EFO70556.1"/>
    <property type="molecule type" value="Genomic_DNA"/>
</dbReference>
<proteinExistence type="inferred from homology"/>
<dbReference type="Gene3D" id="3.40.50.720">
    <property type="entry name" value="NAD(P)-binding Rossmann-like Domain"/>
    <property type="match status" value="1"/>
</dbReference>
<dbReference type="EC" id="6.3.2.8" evidence="3 14"/>
<dbReference type="UniPathway" id="UPA00219"/>
<evidence type="ECO:0000256" key="13">
    <source>
        <dbReference type="ARBA" id="ARBA00047833"/>
    </source>
</evidence>
<sequence>MWTNHIVIFAKKIKKSGLAMLDKTKEYWFIGIKGTGMASLALILHDMGYHVAGSDIEKHTFTQDPLLAKGIKITPFDANNIKDQGQVIIKGNAFKEENVEVKACIDKKIAWQSYPDTVQEIIAQHTSIGISGSHGKTSTTGLLAHVLGQLAPTSFLIGDGTGKAIKDSRFFVYEADEYRRHFLAYHPDYQIMTNVDFDHPDYFKDRDDYASAFQTAAEQTKKGLFVWGDDTRLNDIQVSIPKYTYGFNNTDDFQAYDIQKNITGSTFKVKYHDIDLGQFEIHLFGDHNILNTTAVIAVAYIEKESLDLVRAALLTYKGAKRRFSEKSYGKINIIDDYAHHPTEMKATLQAARQKYPNKILVAIFQPHTYSRTAEFADQFVEILKTADYAYVTPIFGSARENHGNISSQDLTKRIPNSEVISLDNIADLTKFKDAVLVFMGAGDITKYEVAYEALLEQNK</sequence>
<feature type="domain" description="Mur ligase N-terminal catalytic" evidence="15">
    <location>
        <begin position="28"/>
        <end position="125"/>
    </location>
</feature>
<dbReference type="HAMAP" id="MF_00046">
    <property type="entry name" value="MurC"/>
    <property type="match status" value="1"/>
</dbReference>
<dbReference type="GO" id="GO:0008360">
    <property type="term" value="P:regulation of cell shape"/>
    <property type="evidence" value="ECO:0007669"/>
    <property type="project" value="UniProtKB-KW"/>
</dbReference>
<gene>
    <name evidence="14 18" type="primary">murC</name>
    <name evidence="18" type="ORF">HMPREF9211_0501</name>
</gene>
<comment type="pathway">
    <text evidence="2 14">Cell wall biogenesis; peptidoglycan biosynthesis.</text>
</comment>
<reference evidence="18 19" key="1">
    <citation type="submission" date="2010-09" db="EMBL/GenBank/DDBJ databases">
        <authorList>
            <person name="Durkin A.S."/>
            <person name="Madupu R."/>
            <person name="Torralba M."/>
            <person name="Gillis M."/>
            <person name="Methe B."/>
            <person name="Sutton G."/>
            <person name="Nelson K.E."/>
        </authorList>
    </citation>
    <scope>NUCLEOTIDE SEQUENCE [LARGE SCALE GENOMIC DNA]</scope>
    <source>
        <strain evidence="18 19">LactinV 01V1-a</strain>
    </source>
</reference>
<dbReference type="GO" id="GO:0008763">
    <property type="term" value="F:UDP-N-acetylmuramate-L-alanine ligase activity"/>
    <property type="evidence" value="ECO:0007669"/>
    <property type="project" value="UniProtKB-UniRule"/>
</dbReference>
<evidence type="ECO:0000256" key="4">
    <source>
        <dbReference type="ARBA" id="ARBA00022490"/>
    </source>
</evidence>
<dbReference type="InterPro" id="IPR013221">
    <property type="entry name" value="Mur_ligase_cen"/>
</dbReference>
<evidence type="ECO:0000313" key="19">
    <source>
        <dbReference type="Proteomes" id="UP000003648"/>
    </source>
</evidence>
<evidence type="ECO:0000256" key="11">
    <source>
        <dbReference type="ARBA" id="ARBA00023306"/>
    </source>
</evidence>
<accession>E1NTK5</accession>
<dbReference type="InterPro" id="IPR036615">
    <property type="entry name" value="Mur_ligase_C_dom_sf"/>
</dbReference>
<dbReference type="PANTHER" id="PTHR43445">
    <property type="entry name" value="UDP-N-ACETYLMURAMATE--L-ALANINE LIGASE-RELATED"/>
    <property type="match status" value="1"/>
</dbReference>
<evidence type="ECO:0000256" key="14">
    <source>
        <dbReference type="HAMAP-Rule" id="MF_00046"/>
    </source>
</evidence>
<keyword evidence="9 14" id="KW-0133">Cell shape</keyword>
<name>E1NTK5_9LACO</name>
<dbReference type="Gene3D" id="3.90.190.20">
    <property type="entry name" value="Mur ligase, C-terminal domain"/>
    <property type="match status" value="1"/>
</dbReference>
<dbReference type="Pfam" id="PF08245">
    <property type="entry name" value="Mur_ligase_M"/>
    <property type="match status" value="1"/>
</dbReference>